<sequence length="71" mass="7956">MDPSEEDDDIIAQQAALAQAKFGGLKKKNPVMQGDKKKFDSADYFTEHEKLKEAAGLGKQNEEEQKNQESQ</sequence>
<protein>
    <submittedName>
        <fullName evidence="2">Uncharacterized protein</fullName>
    </submittedName>
</protein>
<evidence type="ECO:0000256" key="1">
    <source>
        <dbReference type="SAM" id="MobiDB-lite"/>
    </source>
</evidence>
<dbReference type="InParanoid" id="A0A078ADQ9"/>
<dbReference type="EMBL" id="CCKQ01008227">
    <property type="protein sequence ID" value="CDW79667.1"/>
    <property type="molecule type" value="Genomic_DNA"/>
</dbReference>
<accession>A0A078ADQ9</accession>
<gene>
    <name evidence="2" type="primary">Contig18427.g19572</name>
    <name evidence="2" type="ORF">STYLEM_8658</name>
</gene>
<feature type="region of interest" description="Disordered" evidence="1">
    <location>
        <begin position="50"/>
        <end position="71"/>
    </location>
</feature>
<evidence type="ECO:0000313" key="3">
    <source>
        <dbReference type="Proteomes" id="UP000039865"/>
    </source>
</evidence>
<evidence type="ECO:0000313" key="2">
    <source>
        <dbReference type="EMBL" id="CDW79667.1"/>
    </source>
</evidence>
<proteinExistence type="predicted"/>
<dbReference type="AlphaFoldDB" id="A0A078ADQ9"/>
<reference evidence="2 3" key="1">
    <citation type="submission" date="2014-06" db="EMBL/GenBank/DDBJ databases">
        <authorList>
            <person name="Swart Estienne"/>
        </authorList>
    </citation>
    <scope>NUCLEOTIDE SEQUENCE [LARGE SCALE GENOMIC DNA]</scope>
    <source>
        <strain evidence="2 3">130c</strain>
    </source>
</reference>
<dbReference type="Proteomes" id="UP000039865">
    <property type="component" value="Unassembled WGS sequence"/>
</dbReference>
<feature type="compositionally biased region" description="Basic and acidic residues" evidence="1">
    <location>
        <begin position="60"/>
        <end position="71"/>
    </location>
</feature>
<keyword evidence="3" id="KW-1185">Reference proteome</keyword>
<organism evidence="2 3">
    <name type="scientific">Stylonychia lemnae</name>
    <name type="common">Ciliate</name>
    <dbReference type="NCBI Taxonomy" id="5949"/>
    <lineage>
        <taxon>Eukaryota</taxon>
        <taxon>Sar</taxon>
        <taxon>Alveolata</taxon>
        <taxon>Ciliophora</taxon>
        <taxon>Intramacronucleata</taxon>
        <taxon>Spirotrichea</taxon>
        <taxon>Stichotrichia</taxon>
        <taxon>Sporadotrichida</taxon>
        <taxon>Oxytrichidae</taxon>
        <taxon>Stylonychinae</taxon>
        <taxon>Stylonychia</taxon>
    </lineage>
</organism>
<name>A0A078ADQ9_STYLE</name>